<dbReference type="eggNOG" id="COG0628">
    <property type="taxonomic scope" value="Bacteria"/>
</dbReference>
<evidence type="ECO:0000256" key="7">
    <source>
        <dbReference type="ARBA" id="ARBA00023136"/>
    </source>
</evidence>
<evidence type="ECO:0008006" key="12">
    <source>
        <dbReference type="Google" id="ProtNLM"/>
    </source>
</evidence>
<feature type="transmembrane region" description="Helical" evidence="9">
    <location>
        <begin position="64"/>
        <end position="86"/>
    </location>
</feature>
<dbReference type="GO" id="GO:0055085">
    <property type="term" value="P:transmembrane transport"/>
    <property type="evidence" value="ECO:0007669"/>
    <property type="project" value="TreeGrafter"/>
</dbReference>
<evidence type="ECO:0000313" key="10">
    <source>
        <dbReference type="EMBL" id="EFO81863.1"/>
    </source>
</evidence>
<evidence type="ECO:0000256" key="8">
    <source>
        <dbReference type="SAM" id="MobiDB-lite"/>
    </source>
</evidence>
<sequence length="379" mass="41707">MMPKPIRFSPQIKLITAGIIVALTILFIQHIEHVLPPFIGAIITAYLFNPLVTWLQRRTNTRRAIWIVVLYVFAFLLLYGLFTWIWPIIVQQTGDLARSAPQFANDIADFFADHQELDLGGFVIDLGPLEEQLISLVRDLGAWLSGNVPGLVFSALETVIYILVYLIITFYLLLEAGHLKRWATNLIPPPYREEIGSLGTQIDAVFSAYIRGQLILIVIMSVLLYIPLSILKVPYALVIAVASGTLEILPIIGPWSAAGIAIIATLFQTHIPFGLSHLGLAALVGIIYFTLRQIEDHFIIPNVMGPLVRLHPAVVIFAILAGGALAGAFGLFMSIPVAAIIRIILSYLYRKLTDQPEPLQPPVAAAPEGEASTPQQAIE</sequence>
<feature type="transmembrane region" description="Helical" evidence="9">
    <location>
        <begin position="274"/>
        <end position="294"/>
    </location>
</feature>
<dbReference type="PANTHER" id="PTHR21716">
    <property type="entry name" value="TRANSMEMBRANE PROTEIN"/>
    <property type="match status" value="1"/>
</dbReference>
<keyword evidence="7 9" id="KW-0472">Membrane</keyword>
<evidence type="ECO:0000256" key="4">
    <source>
        <dbReference type="ARBA" id="ARBA00022475"/>
    </source>
</evidence>
<dbReference type="InterPro" id="IPR002549">
    <property type="entry name" value="AI-2E-like"/>
</dbReference>
<protein>
    <recommendedName>
        <fullName evidence="12">Permease</fullName>
    </recommendedName>
</protein>
<dbReference type="PANTHER" id="PTHR21716:SF53">
    <property type="entry name" value="PERMEASE PERM-RELATED"/>
    <property type="match status" value="1"/>
</dbReference>
<feature type="transmembrane region" description="Helical" evidence="9">
    <location>
        <begin position="151"/>
        <end position="174"/>
    </location>
</feature>
<keyword evidence="4" id="KW-1003">Cell membrane</keyword>
<dbReference type="AlphaFoldDB" id="E1IAA9"/>
<comment type="similarity">
    <text evidence="2">Belongs to the autoinducer-2 exporter (AI-2E) (TC 2.A.86) family.</text>
</comment>
<keyword evidence="5 9" id="KW-0812">Transmembrane</keyword>
<feature type="transmembrane region" description="Helical" evidence="9">
    <location>
        <begin position="214"/>
        <end position="242"/>
    </location>
</feature>
<evidence type="ECO:0000256" key="3">
    <source>
        <dbReference type="ARBA" id="ARBA00022448"/>
    </source>
</evidence>
<accession>E1IAA9</accession>
<dbReference type="GO" id="GO:0005886">
    <property type="term" value="C:plasma membrane"/>
    <property type="evidence" value="ECO:0007669"/>
    <property type="project" value="UniProtKB-SubCell"/>
</dbReference>
<evidence type="ECO:0000256" key="9">
    <source>
        <dbReference type="SAM" id="Phobius"/>
    </source>
</evidence>
<proteinExistence type="inferred from homology"/>
<feature type="transmembrane region" description="Helical" evidence="9">
    <location>
        <begin position="248"/>
        <end position="267"/>
    </location>
</feature>
<dbReference type="Proteomes" id="UP000054010">
    <property type="component" value="Unassembled WGS sequence"/>
</dbReference>
<feature type="transmembrane region" description="Helical" evidence="9">
    <location>
        <begin position="12"/>
        <end position="28"/>
    </location>
</feature>
<evidence type="ECO:0000256" key="5">
    <source>
        <dbReference type="ARBA" id="ARBA00022692"/>
    </source>
</evidence>
<keyword evidence="6 9" id="KW-1133">Transmembrane helix</keyword>
<organism evidence="10 11">
    <name type="scientific">Oscillochloris trichoides DG-6</name>
    <dbReference type="NCBI Taxonomy" id="765420"/>
    <lineage>
        <taxon>Bacteria</taxon>
        <taxon>Bacillati</taxon>
        <taxon>Chloroflexota</taxon>
        <taxon>Chloroflexia</taxon>
        <taxon>Chloroflexales</taxon>
        <taxon>Chloroflexineae</taxon>
        <taxon>Oscillochloridaceae</taxon>
        <taxon>Oscillochloris</taxon>
    </lineage>
</organism>
<evidence type="ECO:0000256" key="6">
    <source>
        <dbReference type="ARBA" id="ARBA00022989"/>
    </source>
</evidence>
<evidence type="ECO:0000256" key="1">
    <source>
        <dbReference type="ARBA" id="ARBA00004651"/>
    </source>
</evidence>
<feature type="transmembrane region" description="Helical" evidence="9">
    <location>
        <begin position="34"/>
        <end position="52"/>
    </location>
</feature>
<feature type="region of interest" description="Disordered" evidence="8">
    <location>
        <begin position="359"/>
        <end position="379"/>
    </location>
</feature>
<keyword evidence="3" id="KW-0813">Transport</keyword>
<reference evidence="10 11" key="1">
    <citation type="journal article" date="2011" name="J. Bacteriol.">
        <title>Draft genome sequence of the anoxygenic filamentous phototrophic bacterium Oscillochloris trichoides subsp. DG-6.</title>
        <authorList>
            <person name="Kuznetsov B.B."/>
            <person name="Ivanovsky R.N."/>
            <person name="Keppen O.I."/>
            <person name="Sukhacheva M.V."/>
            <person name="Bumazhkin B.K."/>
            <person name="Patutina E.O."/>
            <person name="Beletsky A.V."/>
            <person name="Mardanov A.V."/>
            <person name="Baslerov R.V."/>
            <person name="Panteleeva A.N."/>
            <person name="Kolganova T.V."/>
            <person name="Ravin N.V."/>
            <person name="Skryabin K.G."/>
        </authorList>
    </citation>
    <scope>NUCLEOTIDE SEQUENCE [LARGE SCALE GENOMIC DNA]</scope>
    <source>
        <strain evidence="10 11">DG-6</strain>
    </source>
</reference>
<dbReference type="HOGENOM" id="CLU_031275_8_1_0"/>
<gene>
    <name evidence="10" type="ORF">OSCT_0260</name>
</gene>
<evidence type="ECO:0000313" key="11">
    <source>
        <dbReference type="Proteomes" id="UP000054010"/>
    </source>
</evidence>
<comment type="subcellular location">
    <subcellularLocation>
        <location evidence="1">Cell membrane</location>
        <topology evidence="1">Multi-pass membrane protein</topology>
    </subcellularLocation>
</comment>
<dbReference type="EMBL" id="ADVR01000004">
    <property type="protein sequence ID" value="EFO81863.1"/>
    <property type="molecule type" value="Genomic_DNA"/>
</dbReference>
<comment type="caution">
    <text evidence="10">The sequence shown here is derived from an EMBL/GenBank/DDBJ whole genome shotgun (WGS) entry which is preliminary data.</text>
</comment>
<feature type="transmembrane region" description="Helical" evidence="9">
    <location>
        <begin position="314"/>
        <end position="341"/>
    </location>
</feature>
<dbReference type="STRING" id="765420.OSCT_0260"/>
<keyword evidence="11" id="KW-1185">Reference proteome</keyword>
<name>E1IAA9_9CHLR</name>
<evidence type="ECO:0000256" key="2">
    <source>
        <dbReference type="ARBA" id="ARBA00009773"/>
    </source>
</evidence>
<dbReference type="Pfam" id="PF01594">
    <property type="entry name" value="AI-2E_transport"/>
    <property type="match status" value="1"/>
</dbReference>